<proteinExistence type="predicted"/>
<feature type="region of interest" description="Disordered" evidence="1">
    <location>
        <begin position="57"/>
        <end position="93"/>
    </location>
</feature>
<dbReference type="PANTHER" id="PTHR11439">
    <property type="entry name" value="GAG-POL-RELATED RETROTRANSPOSON"/>
    <property type="match status" value="1"/>
</dbReference>
<keyword evidence="3" id="KW-0548">Nucleotidyltransferase</keyword>
<gene>
    <name evidence="3" type="ORF">RchiOBHm_Chr3g0468181</name>
</gene>
<evidence type="ECO:0000313" key="4">
    <source>
        <dbReference type="Proteomes" id="UP000238479"/>
    </source>
</evidence>
<dbReference type="Gramene" id="PRQ43410">
    <property type="protein sequence ID" value="PRQ43410"/>
    <property type="gene ID" value="RchiOBHm_Chr3g0468181"/>
</dbReference>
<evidence type="ECO:0000256" key="1">
    <source>
        <dbReference type="SAM" id="MobiDB-lite"/>
    </source>
</evidence>
<dbReference type="SUPFAM" id="SSF56672">
    <property type="entry name" value="DNA/RNA polymerases"/>
    <property type="match status" value="1"/>
</dbReference>
<reference evidence="3 4" key="1">
    <citation type="journal article" date="2018" name="Nat. Genet.">
        <title>The Rosa genome provides new insights in the design of modern roses.</title>
        <authorList>
            <person name="Bendahmane M."/>
        </authorList>
    </citation>
    <scope>NUCLEOTIDE SEQUENCE [LARGE SCALE GENOMIC DNA]</scope>
    <source>
        <strain evidence="4">cv. Old Blush</strain>
    </source>
</reference>
<dbReference type="Pfam" id="PF07727">
    <property type="entry name" value="RVT_2"/>
    <property type="match status" value="1"/>
</dbReference>
<protein>
    <submittedName>
        <fullName evidence="3">Putative RNA-directed DNA polymerase</fullName>
        <ecNumber evidence="3">2.7.7.49</ecNumber>
    </submittedName>
</protein>
<dbReference type="AlphaFoldDB" id="A0A2P6RAE5"/>
<name>A0A2P6RAE5_ROSCH</name>
<feature type="domain" description="Reverse transcriptase Ty1/copia-type" evidence="2">
    <location>
        <begin position="159"/>
        <end position="402"/>
    </location>
</feature>
<dbReference type="EMBL" id="PDCK01000041">
    <property type="protein sequence ID" value="PRQ43410.1"/>
    <property type="molecule type" value="Genomic_DNA"/>
</dbReference>
<dbReference type="InterPro" id="IPR043502">
    <property type="entry name" value="DNA/RNA_pol_sf"/>
</dbReference>
<evidence type="ECO:0000313" key="3">
    <source>
        <dbReference type="EMBL" id="PRQ43410.1"/>
    </source>
</evidence>
<accession>A0A2P6RAE5</accession>
<dbReference type="InterPro" id="IPR013103">
    <property type="entry name" value="RVT_2"/>
</dbReference>
<sequence>MIKLSQSCQIQLKTPLLLSPTTSVPISHEDAPEVSLNPKLESDIVINDEHVLDHESNVIIDNEANPETDPNTETSVPPKYQLPHRTTRGKPKAQYEPNLKVKAKYPITNYVSTHRLSESYASFVFQLSTIVIANKVQEALADPKWTEAMKVEMEALEKNDTWEQVPKPQGKKTVQCRWIYTLKYAADGTLNRYKARLAAKGYTQTYVVDYQETFAPVAKITTIRVLLSLTANLDWPLKQFDVKNAFLHGDLKEEVYMYLPPGFIAHSQEGMVCRLKKSLYRLKQSPRAWFGRFRQSLKAFGYKQSNSYHTLILKRRRNKITALIIYVDDMIVTGDDQEEVKKLEAYLSYEFEMKDLGGLKYFLGIEVARSKEGIFLSQRKYVLDLLTETGMLACKPADTPMEQNHKLAEYPDQVPTNRERYQRLVGRLIYLPHTRPDIAYAVSAVSQFMHAPSEDHMNAVYRILSYLKSAPGKGIMFAKNNHLEVLY</sequence>
<dbReference type="PANTHER" id="PTHR11439:SF467">
    <property type="entry name" value="INTEGRASE CATALYTIC DOMAIN-CONTAINING PROTEIN"/>
    <property type="match status" value="1"/>
</dbReference>
<keyword evidence="3" id="KW-0808">Transferase</keyword>
<dbReference type="STRING" id="74649.A0A2P6RAE5"/>
<keyword evidence="4" id="KW-1185">Reference proteome</keyword>
<evidence type="ECO:0000259" key="2">
    <source>
        <dbReference type="Pfam" id="PF07727"/>
    </source>
</evidence>
<comment type="caution">
    <text evidence="3">The sequence shown here is derived from an EMBL/GenBank/DDBJ whole genome shotgun (WGS) entry which is preliminary data.</text>
</comment>
<dbReference type="EC" id="2.7.7.49" evidence="3"/>
<organism evidence="3 4">
    <name type="scientific">Rosa chinensis</name>
    <name type="common">China rose</name>
    <dbReference type="NCBI Taxonomy" id="74649"/>
    <lineage>
        <taxon>Eukaryota</taxon>
        <taxon>Viridiplantae</taxon>
        <taxon>Streptophyta</taxon>
        <taxon>Embryophyta</taxon>
        <taxon>Tracheophyta</taxon>
        <taxon>Spermatophyta</taxon>
        <taxon>Magnoliopsida</taxon>
        <taxon>eudicotyledons</taxon>
        <taxon>Gunneridae</taxon>
        <taxon>Pentapetalae</taxon>
        <taxon>rosids</taxon>
        <taxon>fabids</taxon>
        <taxon>Rosales</taxon>
        <taxon>Rosaceae</taxon>
        <taxon>Rosoideae</taxon>
        <taxon>Rosoideae incertae sedis</taxon>
        <taxon>Rosa</taxon>
    </lineage>
</organism>
<dbReference type="GO" id="GO:0003964">
    <property type="term" value="F:RNA-directed DNA polymerase activity"/>
    <property type="evidence" value="ECO:0007669"/>
    <property type="project" value="UniProtKB-KW"/>
</dbReference>
<keyword evidence="3" id="KW-0695">RNA-directed DNA polymerase</keyword>
<dbReference type="OMA" id="ISHEDAP"/>
<dbReference type="Proteomes" id="UP000238479">
    <property type="component" value="Chromosome 3"/>
</dbReference>